<keyword evidence="2" id="KW-1133">Transmembrane helix</keyword>
<dbReference type="EMBL" id="BMPT01000002">
    <property type="protein sequence ID" value="GGM13396.1"/>
    <property type="molecule type" value="Genomic_DNA"/>
</dbReference>
<sequence>MTTLVTPAVPGPGGEHYPRQPAPGLPPGRPPGMLPGSVPPGPPSRAPRRGWWRRNAVWLLLLPLAVVVAAGASSFRVWAFWWPTGLHEEVDRVAQGGVAHLTSEYLDLWSTVPGRAGTTVVREVDVTVTGVEQVTALPAPLYGDPTPIPEGSAAYAVRLHLAAEPQTDLLGCQVVLVADDGTRYGEDTSDALTGTLNRCLPADAEDSLSVEPAWDVTSYVLVDPGVTVAEVWLAFGGPEYVTIDLP</sequence>
<evidence type="ECO:0000256" key="1">
    <source>
        <dbReference type="SAM" id="MobiDB-lite"/>
    </source>
</evidence>
<comment type="caution">
    <text evidence="3">The sequence shown here is derived from an EMBL/GenBank/DDBJ whole genome shotgun (WGS) entry which is preliminary data.</text>
</comment>
<name>A0A8H9GFX6_9MICO</name>
<feature type="region of interest" description="Disordered" evidence="1">
    <location>
        <begin position="1"/>
        <end position="47"/>
    </location>
</feature>
<feature type="transmembrane region" description="Helical" evidence="2">
    <location>
        <begin position="57"/>
        <end position="82"/>
    </location>
</feature>
<evidence type="ECO:0000313" key="3">
    <source>
        <dbReference type="EMBL" id="GGM13396.1"/>
    </source>
</evidence>
<proteinExistence type="predicted"/>
<keyword evidence="2" id="KW-0472">Membrane</keyword>
<keyword evidence="2" id="KW-0812">Transmembrane</keyword>
<protein>
    <submittedName>
        <fullName evidence="3">Uncharacterized protein</fullName>
    </submittedName>
</protein>
<dbReference type="RefSeq" id="WP_171104850.1">
    <property type="nucleotide sequence ID" value="NZ_BMPT01000002.1"/>
</dbReference>
<dbReference type="Proteomes" id="UP000655589">
    <property type="component" value="Unassembled WGS sequence"/>
</dbReference>
<evidence type="ECO:0000313" key="4">
    <source>
        <dbReference type="Proteomes" id="UP000655589"/>
    </source>
</evidence>
<feature type="compositionally biased region" description="Pro residues" evidence="1">
    <location>
        <begin position="20"/>
        <end position="45"/>
    </location>
</feature>
<dbReference type="AlphaFoldDB" id="A0A8H9GFX6"/>
<organism evidence="3 4">
    <name type="scientific">Promicromonospora citrea</name>
    <dbReference type="NCBI Taxonomy" id="43677"/>
    <lineage>
        <taxon>Bacteria</taxon>
        <taxon>Bacillati</taxon>
        <taxon>Actinomycetota</taxon>
        <taxon>Actinomycetes</taxon>
        <taxon>Micrococcales</taxon>
        <taxon>Promicromonosporaceae</taxon>
        <taxon>Promicromonospora</taxon>
    </lineage>
</organism>
<evidence type="ECO:0000256" key="2">
    <source>
        <dbReference type="SAM" id="Phobius"/>
    </source>
</evidence>
<gene>
    <name evidence="3" type="ORF">GCM10010102_06200</name>
</gene>
<accession>A0A8H9GFX6</accession>
<reference evidence="3" key="1">
    <citation type="journal article" date="2014" name="Int. J. Syst. Evol. Microbiol.">
        <title>Complete genome sequence of Corynebacterium casei LMG S-19264T (=DSM 44701T), isolated from a smear-ripened cheese.</title>
        <authorList>
            <consortium name="US DOE Joint Genome Institute (JGI-PGF)"/>
            <person name="Walter F."/>
            <person name="Albersmeier A."/>
            <person name="Kalinowski J."/>
            <person name="Ruckert C."/>
        </authorList>
    </citation>
    <scope>NUCLEOTIDE SEQUENCE</scope>
    <source>
        <strain evidence="3">JCM 3051</strain>
    </source>
</reference>
<reference evidence="3" key="2">
    <citation type="submission" date="2020-09" db="EMBL/GenBank/DDBJ databases">
        <authorList>
            <person name="Sun Q."/>
            <person name="Ohkuma M."/>
        </authorList>
    </citation>
    <scope>NUCLEOTIDE SEQUENCE</scope>
    <source>
        <strain evidence="3">JCM 3051</strain>
    </source>
</reference>
<keyword evidence="4" id="KW-1185">Reference proteome</keyword>